<dbReference type="AlphaFoldDB" id="A0A1F5RDV3"/>
<protein>
    <recommendedName>
        <fullName evidence="3">Replication-associated protein G2P N-terminal domain-containing protein</fullName>
    </recommendedName>
</protein>
<evidence type="ECO:0000313" key="2">
    <source>
        <dbReference type="Proteomes" id="UP000177230"/>
    </source>
</evidence>
<comment type="caution">
    <text evidence="1">The sequence shown here is derived from an EMBL/GenBank/DDBJ whole genome shotgun (WGS) entry which is preliminary data.</text>
</comment>
<accession>A0A1F5RDV3</accession>
<dbReference type="Proteomes" id="UP000177230">
    <property type="component" value="Unassembled WGS sequence"/>
</dbReference>
<organism evidence="1 2">
    <name type="scientific">Candidatus Edwardsbacteria bacterium GWF2_54_11</name>
    <dbReference type="NCBI Taxonomy" id="1817851"/>
    <lineage>
        <taxon>Bacteria</taxon>
        <taxon>Candidatus Edwardsiibacteriota</taxon>
    </lineage>
</organism>
<proteinExistence type="predicted"/>
<reference evidence="1 2" key="1">
    <citation type="journal article" date="2016" name="Nat. Commun.">
        <title>Thousands of microbial genomes shed light on interconnected biogeochemical processes in an aquifer system.</title>
        <authorList>
            <person name="Anantharaman K."/>
            <person name="Brown C.T."/>
            <person name="Hug L.A."/>
            <person name="Sharon I."/>
            <person name="Castelle C.J."/>
            <person name="Probst A.J."/>
            <person name="Thomas B.C."/>
            <person name="Singh A."/>
            <person name="Wilkins M.J."/>
            <person name="Karaoz U."/>
            <person name="Brodie E.L."/>
            <person name="Williams K.H."/>
            <person name="Hubbard S.S."/>
            <person name="Banfield J.F."/>
        </authorList>
    </citation>
    <scope>NUCLEOTIDE SEQUENCE [LARGE SCALE GENOMIC DNA]</scope>
</reference>
<dbReference type="EMBL" id="MFFM01000033">
    <property type="protein sequence ID" value="OGF12670.1"/>
    <property type="molecule type" value="Genomic_DNA"/>
</dbReference>
<sequence length="342" mass="40070">MLDTITLRLQTPPIIRSKNNRVKLAPAALKQGWPTGRNVLIRYTRGRPRRVSSVSIENDRYHIEVYTNFGFIYIRFSVARVMTLGASNFHPVSWDGAEAVFDFVQEHLHLEHGFIADIRGAVVARIDIFGNAETRFSFSVYRPLFDLLRFRFRKGVGFETTDLRYNDERASVIYDKHIQQQTQSLRALIRRNTLRWELRYMNARTIQQRLDIITVDNLLEKWAAVRKHYYDQISWALRLDRRLPGDSYAEDYVEMLSQMRQELGGTKAFFQLIEALGTRELLGVFNSSEAVREVLQQAGFDKRKQIPWIMDKVAEFRSVRLPTEAVSINDLREELYTSIRTE</sequence>
<evidence type="ECO:0000313" key="1">
    <source>
        <dbReference type="EMBL" id="OGF12670.1"/>
    </source>
</evidence>
<evidence type="ECO:0008006" key="3">
    <source>
        <dbReference type="Google" id="ProtNLM"/>
    </source>
</evidence>
<gene>
    <name evidence="1" type="ORF">A2024_00365</name>
</gene>
<name>A0A1F5RDV3_9BACT</name>